<name>A0AA38SV80_9ASTR</name>
<protein>
    <recommendedName>
        <fullName evidence="1">F-box domain-containing protein</fullName>
    </recommendedName>
</protein>
<evidence type="ECO:0000313" key="2">
    <source>
        <dbReference type="EMBL" id="KAJ9539832.1"/>
    </source>
</evidence>
<dbReference type="Pfam" id="PF00646">
    <property type="entry name" value="F-box"/>
    <property type="match status" value="2"/>
</dbReference>
<dbReference type="PROSITE" id="PS50181">
    <property type="entry name" value="FBOX"/>
    <property type="match status" value="2"/>
</dbReference>
<dbReference type="SMART" id="SM00256">
    <property type="entry name" value="FBOX"/>
    <property type="match status" value="2"/>
</dbReference>
<sequence length="769" mass="88021">MEGVLECHFTISLKKIQKIGELISSLWEKVWLAQKKDVFRNLGPYDQLSRLPDEIIVSILSCLPIKDAVATSLLSRRWIYLWYQIDCLLFAGKGRWSLNCIDHVIRQHKNPTIDKLKICFDLDKNAQCAISKLIKFAILKNIQMLELDFDGDRGSSFDGQSFCVLVTEIKSLKSLKLKYVDVNNEGLRKILSNCPVLEHLSVVGSRKLVKAEIHGKDLALKTLVIRSCNILESIEILDSNIVSFSCERLLLCTLRLNNLRKLEKICINKLYSWKELNDMFCQISCSSPNLQVLELELDLFPVFPLFRPFSELQKLKQLIIGVIGWNAADLIQLTSLVEACPNLQRLTIRKIKKIGELISSLWEKLRLAQKKDVFRNLGPYDQLSRLPDEIIVSILSCLPIKDAVATSLLSRRWIYLWYQIDCLLFAGKGRWSLDCIDHVIRQHKNPTIDKLKICFDLDKNAQHAISNLIKFAILKNIQMLELDFDGDRGSSFDGQSFSVLVTEIKSLKSLKLKYVDVNNEGLRKILSNCPVLEHLSVVGSRKLVKAEIHGKDLALKTLVIRSCNILESIEILDSNIVSFSCERLLLCTLRLNNLRKLEKICINKLYSWKELNDMFYQISCSSPNLQVLELELDLFPVFPLFRPFSELKKLKQLIIGVIGWNAADLIQLTSLVEACPNLQRLTIRGSYLHLARSLEYARNEPEPGKTSMEAWKIPQKQHQCLEVVEIENHNCGINNSELAIYFIQNCVALKKLVIKPSMELNSATNETER</sequence>
<dbReference type="InterPro" id="IPR053772">
    <property type="entry name" value="At1g61320/At1g61330-like"/>
</dbReference>
<dbReference type="Pfam" id="PF23622">
    <property type="entry name" value="LRR_At1g61320_AtMIF1"/>
    <property type="match status" value="2"/>
</dbReference>
<dbReference type="InterPro" id="IPR001810">
    <property type="entry name" value="F-box_dom"/>
</dbReference>
<dbReference type="InterPro" id="IPR055357">
    <property type="entry name" value="LRR_At1g61320_AtMIF1"/>
</dbReference>
<gene>
    <name evidence="2" type="ORF">OSB04_026338</name>
</gene>
<organism evidence="2 3">
    <name type="scientific">Centaurea solstitialis</name>
    <name type="common">yellow star-thistle</name>
    <dbReference type="NCBI Taxonomy" id="347529"/>
    <lineage>
        <taxon>Eukaryota</taxon>
        <taxon>Viridiplantae</taxon>
        <taxon>Streptophyta</taxon>
        <taxon>Embryophyta</taxon>
        <taxon>Tracheophyta</taxon>
        <taxon>Spermatophyta</taxon>
        <taxon>Magnoliopsida</taxon>
        <taxon>eudicotyledons</taxon>
        <taxon>Gunneridae</taxon>
        <taxon>Pentapetalae</taxon>
        <taxon>asterids</taxon>
        <taxon>campanulids</taxon>
        <taxon>Asterales</taxon>
        <taxon>Asteraceae</taxon>
        <taxon>Carduoideae</taxon>
        <taxon>Cardueae</taxon>
        <taxon>Centaureinae</taxon>
        <taxon>Centaurea</taxon>
    </lineage>
</organism>
<dbReference type="InterPro" id="IPR053781">
    <property type="entry name" value="F-box_AtFBL13-like"/>
</dbReference>
<dbReference type="SUPFAM" id="SSF81383">
    <property type="entry name" value="F-box domain"/>
    <property type="match status" value="2"/>
</dbReference>
<dbReference type="InterPro" id="IPR036047">
    <property type="entry name" value="F-box-like_dom_sf"/>
</dbReference>
<evidence type="ECO:0000259" key="1">
    <source>
        <dbReference type="PROSITE" id="PS50181"/>
    </source>
</evidence>
<keyword evidence="3" id="KW-1185">Reference proteome</keyword>
<dbReference type="InterPro" id="IPR032675">
    <property type="entry name" value="LRR_dom_sf"/>
</dbReference>
<dbReference type="AlphaFoldDB" id="A0AA38SV80"/>
<dbReference type="EMBL" id="JARYMX010000007">
    <property type="protein sequence ID" value="KAJ9539832.1"/>
    <property type="molecule type" value="Genomic_DNA"/>
</dbReference>
<feature type="domain" description="F-box" evidence="1">
    <location>
        <begin position="380"/>
        <end position="413"/>
    </location>
</feature>
<accession>A0AA38SV80</accession>
<dbReference type="Proteomes" id="UP001172457">
    <property type="component" value="Chromosome 7"/>
</dbReference>
<dbReference type="CDD" id="cd22160">
    <property type="entry name" value="F-box_AtFBL13-like"/>
    <property type="match status" value="2"/>
</dbReference>
<proteinExistence type="predicted"/>
<reference evidence="2" key="1">
    <citation type="submission" date="2023-03" db="EMBL/GenBank/DDBJ databases">
        <title>Chromosome-scale reference genome and RAD-based genetic map of yellow starthistle (Centaurea solstitialis) reveal putative structural variation and QTLs associated with invader traits.</title>
        <authorList>
            <person name="Reatini B."/>
            <person name="Cang F.A."/>
            <person name="Jiang Q."/>
            <person name="Mckibben M.T.W."/>
            <person name="Barker M.S."/>
            <person name="Rieseberg L.H."/>
            <person name="Dlugosch K.M."/>
        </authorList>
    </citation>
    <scope>NUCLEOTIDE SEQUENCE</scope>
    <source>
        <strain evidence="2">CAN-66</strain>
        <tissue evidence="2">Leaf</tissue>
    </source>
</reference>
<feature type="domain" description="F-box" evidence="1">
    <location>
        <begin position="45"/>
        <end position="78"/>
    </location>
</feature>
<dbReference type="Gene3D" id="3.80.10.10">
    <property type="entry name" value="Ribonuclease Inhibitor"/>
    <property type="match status" value="2"/>
</dbReference>
<dbReference type="PANTHER" id="PTHR34145:SF79">
    <property type="entry name" value="F-BOX DOMAIN, FBD DOMAIN, LEUCINE-RICH REPEAT DOMAIN SUPERFAMILY"/>
    <property type="match status" value="1"/>
</dbReference>
<dbReference type="Gene3D" id="1.20.1280.50">
    <property type="match status" value="2"/>
</dbReference>
<dbReference type="PANTHER" id="PTHR34145">
    <property type="entry name" value="OS02G0105600 PROTEIN"/>
    <property type="match status" value="1"/>
</dbReference>
<evidence type="ECO:0000313" key="3">
    <source>
        <dbReference type="Proteomes" id="UP001172457"/>
    </source>
</evidence>
<dbReference type="SUPFAM" id="SSF52047">
    <property type="entry name" value="RNI-like"/>
    <property type="match status" value="2"/>
</dbReference>
<comment type="caution">
    <text evidence="2">The sequence shown here is derived from an EMBL/GenBank/DDBJ whole genome shotgun (WGS) entry which is preliminary data.</text>
</comment>